<dbReference type="Proteomes" id="UP001497525">
    <property type="component" value="Unassembled WGS sequence"/>
</dbReference>
<organism evidence="3 4">
    <name type="scientific">Calicophoron daubneyi</name>
    <name type="common">Rumen fluke</name>
    <name type="synonym">Paramphistomum daubneyi</name>
    <dbReference type="NCBI Taxonomy" id="300641"/>
    <lineage>
        <taxon>Eukaryota</taxon>
        <taxon>Metazoa</taxon>
        <taxon>Spiralia</taxon>
        <taxon>Lophotrochozoa</taxon>
        <taxon>Platyhelminthes</taxon>
        <taxon>Trematoda</taxon>
        <taxon>Digenea</taxon>
        <taxon>Plagiorchiida</taxon>
        <taxon>Pronocephalata</taxon>
        <taxon>Paramphistomoidea</taxon>
        <taxon>Paramphistomidae</taxon>
        <taxon>Calicophoron</taxon>
    </lineage>
</organism>
<dbReference type="CDD" id="cd00136">
    <property type="entry name" value="PDZ_canonical"/>
    <property type="match status" value="4"/>
</dbReference>
<evidence type="ECO:0000259" key="2">
    <source>
        <dbReference type="PROSITE" id="PS50106"/>
    </source>
</evidence>
<feature type="region of interest" description="Disordered" evidence="1">
    <location>
        <begin position="1973"/>
        <end position="2043"/>
    </location>
</feature>
<feature type="compositionally biased region" description="Polar residues" evidence="1">
    <location>
        <begin position="2186"/>
        <end position="2202"/>
    </location>
</feature>
<feature type="domain" description="PDZ" evidence="2">
    <location>
        <begin position="1754"/>
        <end position="1834"/>
    </location>
</feature>
<feature type="region of interest" description="Disordered" evidence="1">
    <location>
        <begin position="1318"/>
        <end position="1339"/>
    </location>
</feature>
<feature type="region of interest" description="Disordered" evidence="1">
    <location>
        <begin position="1879"/>
        <end position="1926"/>
    </location>
</feature>
<feature type="compositionally biased region" description="Basic and acidic residues" evidence="1">
    <location>
        <begin position="2990"/>
        <end position="3001"/>
    </location>
</feature>
<feature type="compositionally biased region" description="Low complexity" evidence="1">
    <location>
        <begin position="1455"/>
        <end position="1481"/>
    </location>
</feature>
<feature type="compositionally biased region" description="Polar residues" evidence="1">
    <location>
        <begin position="2346"/>
        <end position="2367"/>
    </location>
</feature>
<dbReference type="PANTHER" id="PTHR19964:SF92">
    <property type="entry name" value="PATJ HOMOLOG"/>
    <property type="match status" value="1"/>
</dbReference>
<feature type="compositionally biased region" description="Polar residues" evidence="1">
    <location>
        <begin position="881"/>
        <end position="899"/>
    </location>
</feature>
<sequence length="3001" mass="326110">MQTHKQAVSNQFRRFREAAIMQVVVPLDGRLQLGDRILCVQDFIVRGFGPDQVATVLRHTISASLMAASLNPEGINLDEEDAVIQEKSERRPSESIAAESGQDAMGTDVRSVPVRLIVARPAMGNPDELNLAYLEQQKRMSENQLFATLSITPTDQIENFVELLISTTLPIVDFRALQCVNPDNNEVISKEPLVAPTAMDTNIDCVSNSMAGQTVEDVPSSDVERIESFTDYPVGKHIFAIPRLEEGERTSGNNSGDEPWPSLNGRRINGFPILEVSGDESSFDRAKSEEDKMTMDEVETEISRLATPTVREEGDSDTAELTESLNERNNGDADGMVETHNVELQRPPKGGLGLTIVGYIYKRPSDDEDDYGHGIFVQKIVPNSVADRSGIVKVNDQIIQVNDRDIRELDNLQAVSLLKRVENSVRLKLKRHRHGFLYEQLTKAGEKTPPIFNQSYALNNRQGESPGNRLPHHIHAICSNIEGPILLELTENLDQPPECPYCLHTVKPPFLFSEDEEARTNSGTYYRSGAFSNDELSSQHSDELMDLLPDRQLRIISYNQMRPRSPLLDSLETLDEGSILTASSDRLHGEANRGQVHGTCSKLAEIRKLAPKVKDLRRWSTISNPLAYAGDVTPELVELMRRVWQPIVGLDREILVVRFHKPKNASSLGVSLQGITQVPDIPPSTHVPQSDGGKMDENTDQPEWGVPRHFVLSVLPNGPVGKLKVVQPGDELLQVNGRRLHGSSHTSTVRCLRNLPNYIELVLARSISPSSLDQYAPPVDGDRINFDSPPIELIGSEVGSVDTALSADHQDMRVPIRLHQPPNSLSPGTTKRRVSDWIRRSQGDLRPEDNIVGPHADDFIDSARIKRVHSLTLEPRKLAPVTSSPAASRQTESNHTTLGDVSGSLPYDQPQQQLGETKRSGVHRQQSASIRMSDDLTSSTIPIYGTYRRSRDPRYGHKRPVWADVPLLVQLTKSSRGFGFSLSEYEELPVSETDQRVRRKTLTLGRRSSSRRSNYGDRLNRSASLPRSYSRQGKRLGGRGHGVLLIDSLIPGGAAERDGRISVGDRLLFLNDRNLAKSNLREAAAALRAAPNGPCLLGIAKMHLEPNEPEVLPYLPSMIQPITMPSASAVGSFDHSRTSADYDSLTRPLQVNTEGDVLDGYQSNPSAHRDLSFRSLPIIRQQPTAEMLCRKTHSTSQLQLADVDVRLLDAELSTVTASMGIASASASRSLLFYASDRPPNPTPNRAKVTAWECKSTPTDSVDADTRSDTSRLAASLVRRVIEIAQRSLIRRHSSNRDTTSDLEKCSFCSSAEIAWTHSCSSSSRGPRDNPLSASGSSVSAAPLNETTRFDTAVGTVACGLVNSVLHWAIENMTANSEKKSRSSPTSASSLHSPVPSDRDHSLPCDHDRTTSESIADEIAVLFSTTNASATSPPPSDDDVNAADIDLSTTSTVSLSSYLRTRGKSSRSGTDSSSSRPTSPHSVHLLSWPRACHHRVSNNNDRLVTYHHSHCNHGDRSCARSLPIHRSSSSSASFDDRLETLELMGDDLNASDPELVLIHRDIPATDSAQDHPLDFHVLPSVTINFGLHAHQLNVPPVASEEEKSGQIPLLSSPIGIKLDALAAGGQDGCRIIQILDGGAVKQSGLLGVNDYVTSMNGHNMRGITNMEAFQILRLLSLDSQIIDTKFFPAEVILAHRSRFAQKTEEPLIVPVAPNGLITTTTSTTEAADSSAPEFIPPVSLLNHIESREWWLNSEKVILRRKAGEHTWGLQLSGDLPPPLLPNTPLPPLNRPTYIVGIVPGSSAERCECLQPGDMILKVHNVDVWDIGPEKTEQLLTMFAQKNVRDLYLGVRYYTSPSQPVLSPKVVENHRTLIAVDVERRASTTDSAQPSSVGTFHPTPFIDEVKESSPSSSQMETPEPLNEVDSRDELNVLTRSIPSPDNQEGIQTDDDIANISAAKSIAALRCPVVKEDGNVSATEGEFTDGGHTSGDRSSPSAVLPVDPSSPPPVPPRKFSRDQTQGNSDVPPSPVSTSVDPMKFYKRPDKPGDQILRIEITVPRPPPLMGNGSVHSPELVNASASKTDNLGIRLVGSRIPNCPATFVAGFQPDSIAAQHSDLRVGDEIVQVGQTSVVGLNHLTVLRCISQAMHAISTAKLPLSPPDEKKALPQSFCVIVRRNPLNLQMMAAQGPSSQGNSNLQQPTTPTHHVDNRTVITPDPAEDLAPGQPDSSHSVTVDPKFAAQIAQELHESLDDLCLFNVEIPRSKDGFGIFIVNFGPNDEPGVFVNDLAPNGAAAKQGELRPRDRILAVNGSIQTDYDATLRLIQQSSPSVRLTVGRPKLILPLASTEPVATSSPTPSVGKTSPQKTASPSIPFKPIVPGVETLMELVREDGGGLGFSVVGGKDTVLGGILIHEIHEDGVAARDGRLCAGDHLLAANGVDLRNADHKTAIEIIRAAGSRLQLLVYRDPPSKSVSNEAYILVTAVINRKPGQNLGLSLIGRSPYSTGTAIGDVLKESPAAQCKLLEPGDVILEINDRDVRLAQAQEVVALLKDAVGDVRITVGRSKSSDQPALPPAVPRYRLTLYVVVLNHPSTKPQVESEQKPVFSSEFHGAPLLGPTNSEASFGLYVRQATTEEILDAGGLLIVEELQPDSPASRSDMILPGDRLLTVDREPVDWLRPDEVFGVLAELRSCTLELGRLPSRIYQFEPNAMIPEDGSVPLRLPEVIGGVMPAIEPPKGIREMEVLEEEENPESTDFERFLAVKEVEDKNETHSSIVTPSEASSSDIRNAVEMAERGVGGFQMRQVSLPPSPRAPKTPRGWLGVELTKRPTLGLRLTNGPGISGPIVVHVQPGSAAAEAGIHVGDRILGLDNTLILALGSDVQQILEMIETSWLSRPVENNSSSATNGASKPVCLTIISVPLPSKAETDTDPQITTLAQPCPPPPPPRANLPNGLSTSAKLASVPPTSPPIDNDGEITPVPGRTKVASLSSAVSKEELRRKPTKV</sequence>
<feature type="compositionally biased region" description="Polar residues" evidence="1">
    <location>
        <begin position="1021"/>
        <end position="1031"/>
    </location>
</feature>
<feature type="domain" description="PDZ" evidence="2">
    <location>
        <begin position="2072"/>
        <end position="2144"/>
    </location>
</feature>
<dbReference type="Pfam" id="PF00595">
    <property type="entry name" value="PDZ"/>
    <property type="match status" value="10"/>
</dbReference>
<proteinExistence type="predicted"/>
<feature type="domain" description="PDZ" evidence="2">
    <location>
        <begin position="2381"/>
        <end position="2465"/>
    </location>
</feature>
<feature type="domain" description="PDZ" evidence="2">
    <location>
        <begin position="1595"/>
        <end position="1672"/>
    </location>
</feature>
<gene>
    <name evidence="3" type="ORF">CDAUBV1_LOCUS13724</name>
</gene>
<comment type="caution">
    <text evidence="3">The sequence shown here is derived from an EMBL/GenBank/DDBJ whole genome shotgun (WGS) entry which is preliminary data.</text>
</comment>
<feature type="compositionally biased region" description="Low complexity" evidence="1">
    <location>
        <begin position="1991"/>
        <end position="2000"/>
    </location>
</feature>
<dbReference type="SMART" id="SM00228">
    <property type="entry name" value="PDZ"/>
    <property type="match status" value="11"/>
</dbReference>
<feature type="region of interest" description="Disordered" evidence="1">
    <location>
        <begin position="2920"/>
        <end position="3001"/>
    </location>
</feature>
<feature type="region of interest" description="Disordered" evidence="1">
    <location>
        <begin position="245"/>
        <end position="266"/>
    </location>
</feature>
<evidence type="ECO:0000256" key="1">
    <source>
        <dbReference type="SAM" id="MobiDB-lite"/>
    </source>
</evidence>
<feature type="region of interest" description="Disordered" evidence="1">
    <location>
        <begin position="1375"/>
        <end position="1408"/>
    </location>
</feature>
<feature type="compositionally biased region" description="Basic and acidic residues" evidence="1">
    <location>
        <begin position="1396"/>
        <end position="1408"/>
    </location>
</feature>
<dbReference type="EMBL" id="CAXLJL010000545">
    <property type="protein sequence ID" value="CAL5138859.1"/>
    <property type="molecule type" value="Genomic_DNA"/>
</dbReference>
<feature type="region of interest" description="Disordered" evidence="1">
    <location>
        <begin position="876"/>
        <end position="934"/>
    </location>
</feature>
<feature type="region of interest" description="Disordered" evidence="1">
    <location>
        <begin position="1455"/>
        <end position="1482"/>
    </location>
</feature>
<feature type="region of interest" description="Disordered" evidence="1">
    <location>
        <begin position="817"/>
        <end position="836"/>
    </location>
</feature>
<feature type="domain" description="PDZ" evidence="2">
    <location>
        <begin position="656"/>
        <end position="767"/>
    </location>
</feature>
<dbReference type="SUPFAM" id="SSF50156">
    <property type="entry name" value="PDZ domain-like"/>
    <property type="match status" value="11"/>
</dbReference>
<dbReference type="Gene3D" id="2.30.42.10">
    <property type="match status" value="11"/>
</dbReference>
<feature type="domain" description="PDZ" evidence="2">
    <location>
        <begin position="2479"/>
        <end position="2562"/>
    </location>
</feature>
<name>A0AAV2TRL9_CALDB</name>
<protein>
    <recommendedName>
        <fullName evidence="2">PDZ domain-containing protein</fullName>
    </recommendedName>
</protein>
<feature type="region of interest" description="Disordered" evidence="1">
    <location>
        <begin position="2344"/>
        <end position="2370"/>
    </location>
</feature>
<feature type="compositionally biased region" description="Low complexity" evidence="1">
    <location>
        <begin position="1382"/>
        <end position="1392"/>
    </location>
</feature>
<feature type="compositionally biased region" description="Polar residues" evidence="1">
    <location>
        <begin position="923"/>
        <end position="934"/>
    </location>
</feature>
<feature type="domain" description="PDZ" evidence="2">
    <location>
        <begin position="2801"/>
        <end position="2888"/>
    </location>
</feature>
<feature type="compositionally biased region" description="Pro residues" evidence="1">
    <location>
        <begin position="2936"/>
        <end position="2945"/>
    </location>
</feature>
<feature type="region of interest" description="Disordered" evidence="1">
    <location>
        <begin position="1002"/>
        <end position="1036"/>
    </location>
</feature>
<accession>A0AAV2TRL9</accession>
<feature type="region of interest" description="Disordered" evidence="1">
    <location>
        <begin position="85"/>
        <end position="104"/>
    </location>
</feature>
<evidence type="ECO:0000313" key="4">
    <source>
        <dbReference type="Proteomes" id="UP001497525"/>
    </source>
</evidence>
<dbReference type="InterPro" id="IPR001478">
    <property type="entry name" value="PDZ"/>
</dbReference>
<dbReference type="PROSITE" id="PS50106">
    <property type="entry name" value="PDZ"/>
    <property type="match status" value="11"/>
</dbReference>
<reference evidence="3" key="1">
    <citation type="submission" date="2024-06" db="EMBL/GenBank/DDBJ databases">
        <authorList>
            <person name="Liu X."/>
            <person name="Lenzi L."/>
            <person name="Haldenby T S."/>
            <person name="Uol C."/>
        </authorList>
    </citation>
    <scope>NUCLEOTIDE SEQUENCE</scope>
</reference>
<dbReference type="InterPro" id="IPR036034">
    <property type="entry name" value="PDZ_sf"/>
</dbReference>
<feature type="domain" description="PDZ" evidence="2">
    <location>
        <begin position="341"/>
        <end position="433"/>
    </location>
</feature>
<feature type="domain" description="PDZ" evidence="2">
    <location>
        <begin position="2616"/>
        <end position="2683"/>
    </location>
</feature>
<dbReference type="InterPro" id="IPR051342">
    <property type="entry name" value="PDZ_scaffold"/>
</dbReference>
<feature type="compositionally biased region" description="Basic and acidic residues" evidence="1">
    <location>
        <begin position="282"/>
        <end position="295"/>
    </location>
</feature>
<feature type="domain" description="PDZ" evidence="2">
    <location>
        <begin position="1022"/>
        <end position="1092"/>
    </location>
</feature>
<feature type="domain" description="PDZ" evidence="2">
    <location>
        <begin position="2255"/>
        <end position="2336"/>
    </location>
</feature>
<dbReference type="PANTHER" id="PTHR19964">
    <property type="entry name" value="MULTIPLE PDZ DOMAIN PROTEIN"/>
    <property type="match status" value="1"/>
</dbReference>
<feature type="compositionally biased region" description="Polar residues" evidence="1">
    <location>
        <begin position="1882"/>
        <end position="1892"/>
    </location>
</feature>
<evidence type="ECO:0000313" key="3">
    <source>
        <dbReference type="EMBL" id="CAL5138859.1"/>
    </source>
</evidence>
<feature type="region of interest" description="Disordered" evidence="1">
    <location>
        <begin position="279"/>
        <end position="302"/>
    </location>
</feature>
<feature type="region of interest" description="Disordered" evidence="1">
    <location>
        <begin position="2184"/>
        <end position="2230"/>
    </location>
</feature>